<dbReference type="InterPro" id="IPR027417">
    <property type="entry name" value="P-loop_NTPase"/>
</dbReference>
<feature type="region of interest" description="Disordered" evidence="1">
    <location>
        <begin position="661"/>
        <end position="692"/>
    </location>
</feature>
<evidence type="ECO:0000313" key="3">
    <source>
        <dbReference type="Proteomes" id="UP000242188"/>
    </source>
</evidence>
<reference evidence="2 3" key="1">
    <citation type="journal article" date="2017" name="Nat. Ecol. Evol.">
        <title>Scallop genome provides insights into evolution of bilaterian karyotype and development.</title>
        <authorList>
            <person name="Wang S."/>
            <person name="Zhang J."/>
            <person name="Jiao W."/>
            <person name="Li J."/>
            <person name="Xun X."/>
            <person name="Sun Y."/>
            <person name="Guo X."/>
            <person name="Huan P."/>
            <person name="Dong B."/>
            <person name="Zhang L."/>
            <person name="Hu X."/>
            <person name="Sun X."/>
            <person name="Wang J."/>
            <person name="Zhao C."/>
            <person name="Wang Y."/>
            <person name="Wang D."/>
            <person name="Huang X."/>
            <person name="Wang R."/>
            <person name="Lv J."/>
            <person name="Li Y."/>
            <person name="Zhang Z."/>
            <person name="Liu B."/>
            <person name="Lu W."/>
            <person name="Hui Y."/>
            <person name="Liang J."/>
            <person name="Zhou Z."/>
            <person name="Hou R."/>
            <person name="Li X."/>
            <person name="Liu Y."/>
            <person name="Li H."/>
            <person name="Ning X."/>
            <person name="Lin Y."/>
            <person name="Zhao L."/>
            <person name="Xing Q."/>
            <person name="Dou J."/>
            <person name="Li Y."/>
            <person name="Mao J."/>
            <person name="Guo H."/>
            <person name="Dou H."/>
            <person name="Li T."/>
            <person name="Mu C."/>
            <person name="Jiang W."/>
            <person name="Fu Q."/>
            <person name="Fu X."/>
            <person name="Miao Y."/>
            <person name="Liu J."/>
            <person name="Yu Q."/>
            <person name="Li R."/>
            <person name="Liao H."/>
            <person name="Li X."/>
            <person name="Kong Y."/>
            <person name="Jiang Z."/>
            <person name="Chourrout D."/>
            <person name="Li R."/>
            <person name="Bao Z."/>
        </authorList>
    </citation>
    <scope>NUCLEOTIDE SEQUENCE [LARGE SCALE GENOMIC DNA]</scope>
    <source>
        <strain evidence="2 3">PY_sf001</strain>
    </source>
</reference>
<accession>A0A210R0X4</accession>
<comment type="caution">
    <text evidence="2">The sequence shown here is derived from an EMBL/GenBank/DDBJ whole genome shotgun (WGS) entry which is preliminary data.</text>
</comment>
<proteinExistence type="predicted"/>
<feature type="region of interest" description="Disordered" evidence="1">
    <location>
        <begin position="869"/>
        <end position="898"/>
    </location>
</feature>
<evidence type="ECO:0000256" key="1">
    <source>
        <dbReference type="SAM" id="MobiDB-lite"/>
    </source>
</evidence>
<protein>
    <submittedName>
        <fullName evidence="2">Uncharacterized protein</fullName>
    </submittedName>
</protein>
<dbReference type="AlphaFoldDB" id="A0A210R0X4"/>
<dbReference type="SUPFAM" id="SSF52540">
    <property type="entry name" value="P-loop containing nucleoside triphosphate hydrolases"/>
    <property type="match status" value="1"/>
</dbReference>
<feature type="region of interest" description="Disordered" evidence="1">
    <location>
        <begin position="402"/>
        <end position="468"/>
    </location>
</feature>
<name>A0A210R0X4_MIZYE</name>
<evidence type="ECO:0000313" key="2">
    <source>
        <dbReference type="EMBL" id="OWF54614.1"/>
    </source>
</evidence>
<dbReference type="EMBL" id="NEDP02000962">
    <property type="protein sequence ID" value="OWF54614.1"/>
    <property type="molecule type" value="Genomic_DNA"/>
</dbReference>
<organism evidence="2 3">
    <name type="scientific">Mizuhopecten yessoensis</name>
    <name type="common">Japanese scallop</name>
    <name type="synonym">Patinopecten yessoensis</name>
    <dbReference type="NCBI Taxonomy" id="6573"/>
    <lineage>
        <taxon>Eukaryota</taxon>
        <taxon>Metazoa</taxon>
        <taxon>Spiralia</taxon>
        <taxon>Lophotrochozoa</taxon>
        <taxon>Mollusca</taxon>
        <taxon>Bivalvia</taxon>
        <taxon>Autobranchia</taxon>
        <taxon>Pteriomorphia</taxon>
        <taxon>Pectinida</taxon>
        <taxon>Pectinoidea</taxon>
        <taxon>Pectinidae</taxon>
        <taxon>Mizuhopecten</taxon>
    </lineage>
</organism>
<sequence length="977" mass="110259">MKMADGCDSAESWNSRPFVERKEVMDWLKEVYTTRQATGNPQNHRYRIIGIHGKKGVGKSCVMQQFLQQIQHDTSRNETVHVESFDFDKVRSFQSFLNRLCTFFGVEMHKWRKESGNNIDDDEEEEEDFIECMSQIERKMKDNPSNKFIVFLDNMECACGKAKTDGTAPDMSKVFLWDKIYKEFIHNLLPKCHNLLVFITSTQTARFAEFGRYACKMDLKEMTEEEAECLLWKQVQTVITEKGSLSSIVRLCDGLPPTIIKAGAMLCDEEYTHEEIADLLKDFNNKRGLHGDDLFPKDDRYDEQLKKFINRLSDQNKRNLKSLAEMINTQGQVGIEDAASKLKFDRNTAVFKLRFLLPLRFRGMVEVDTKTRKISMNKFFCQFVLSCDIKGNVGKEDAVRPPCGYSPTSGGRISPHGHSTNPSDDGDDSDDQGPSANHLILASHHSHDKSTRLLEDQNSHDDADNQPTAAYHMTVPSHCTQDASSHLLEEVSMTRKLEPNEAKMEGQHFGNREEKPNYDITVTNQSSENIANTIMGNNDLSPEKSTNGNVPRNIAQPNQDLGSNGRQNSEEEKVTYAECFGEGAITNKQSLGEEGIAYNQISVEEKVMNEQKACPIKRSNTILENTRVTCKSQTGKDINMMSVEENYFQPTQVSGKKIDNIPEKKTNRAGSLDDNSQQDHCPVLSNSNKEKQCQEMTRRLPVDTDKANVNSKYYLGNIHSEQNAPSNDTGDDRANETLVKLPNHNINTSMSGHITALSQDRLSDTFMTGISEHVPSQQYDAMSVFGSRDQDDPLDSSFSSVRLFASEGFHCPTAIQNASRDEWPKRQPFEDKDVQCSPQHMIAVTRKPDGQTLNIQQEKMHVRSDNMHDEADPVGTTTPKPTVLPGYGKQGNGKSQQEIPPLGRELAIGIAPTAETRTVLSVHNETRSSPNGSGNTENHSQLTDDFIASVEQEGTWIFDSFFRVCRETFQIFKEMES</sequence>
<feature type="region of interest" description="Disordered" evidence="1">
    <location>
        <begin position="532"/>
        <end position="570"/>
    </location>
</feature>
<feature type="compositionally biased region" description="Basic and acidic residues" evidence="1">
    <location>
        <begin position="448"/>
        <end position="463"/>
    </location>
</feature>
<feature type="compositionally biased region" description="Polar residues" evidence="1">
    <location>
        <begin position="532"/>
        <end position="567"/>
    </location>
</feature>
<gene>
    <name evidence="2" type="ORF">KP79_PYT07760</name>
</gene>
<feature type="compositionally biased region" description="Polar residues" evidence="1">
    <location>
        <begin position="406"/>
        <end position="421"/>
    </location>
</feature>
<dbReference type="OrthoDB" id="6132192at2759"/>
<dbReference type="Gene3D" id="3.40.50.300">
    <property type="entry name" value="P-loop containing nucleotide triphosphate hydrolases"/>
    <property type="match status" value="1"/>
</dbReference>
<feature type="compositionally biased region" description="Polar residues" evidence="1">
    <location>
        <begin position="673"/>
        <end position="687"/>
    </location>
</feature>
<keyword evidence="3" id="KW-1185">Reference proteome</keyword>
<dbReference type="Proteomes" id="UP000242188">
    <property type="component" value="Unassembled WGS sequence"/>
</dbReference>
<feature type="region of interest" description="Disordered" evidence="1">
    <location>
        <begin position="921"/>
        <end position="940"/>
    </location>
</feature>